<proteinExistence type="predicted"/>
<evidence type="ECO:0000313" key="2">
    <source>
        <dbReference type="Proteomes" id="UP001333102"/>
    </source>
</evidence>
<reference evidence="2" key="1">
    <citation type="submission" date="2023-12" db="EMBL/GenBank/DDBJ databases">
        <title>Novel isolates from deep terrestrial aquifers shed light on the physiology and ecology of the class Limnochordia.</title>
        <authorList>
            <person name="Karnachuk O.V."/>
            <person name="Lukina A.P."/>
            <person name="Avakyan M.R."/>
            <person name="Kadnikov V."/>
            <person name="Begmatov S."/>
            <person name="Beletsky A.V."/>
            <person name="Mardanov A.V."/>
            <person name="Ravin N.V."/>
        </authorList>
    </citation>
    <scope>NUCLEOTIDE SEQUENCE [LARGE SCALE GENOMIC DNA]</scope>
    <source>
        <strain evidence="2">LN</strain>
    </source>
</reference>
<dbReference type="EMBL" id="CP141614">
    <property type="protein sequence ID" value="WRP14380.1"/>
    <property type="molecule type" value="Genomic_DNA"/>
</dbReference>
<dbReference type="Proteomes" id="UP001333102">
    <property type="component" value="Chromosome"/>
</dbReference>
<sequence>MRVLGFERRVRTRHLGPGTLRVGKRRFWVEDVEVVVRYSLPVIWEPGPAGTPPSQRPRSEGGR</sequence>
<protein>
    <submittedName>
        <fullName evidence="1">Uncharacterized protein</fullName>
    </submittedName>
</protein>
<evidence type="ECO:0000313" key="1">
    <source>
        <dbReference type="EMBL" id="WRP14380.1"/>
    </source>
</evidence>
<name>A0ABZ1BNH0_9FIRM</name>
<gene>
    <name evidence="1" type="ORF">VLY81_13310</name>
</gene>
<dbReference type="RefSeq" id="WP_324668697.1">
    <property type="nucleotide sequence ID" value="NZ_CP141614.1"/>
</dbReference>
<organism evidence="1 2">
    <name type="scientific">Geochorda subterranea</name>
    <dbReference type="NCBI Taxonomy" id="3109564"/>
    <lineage>
        <taxon>Bacteria</taxon>
        <taxon>Bacillati</taxon>
        <taxon>Bacillota</taxon>
        <taxon>Limnochordia</taxon>
        <taxon>Limnochordales</taxon>
        <taxon>Geochordaceae</taxon>
        <taxon>Geochorda</taxon>
    </lineage>
</organism>
<keyword evidence="2" id="KW-1185">Reference proteome</keyword>
<accession>A0ABZ1BNH0</accession>